<keyword evidence="2" id="KW-0132">Cell division</keyword>
<keyword evidence="10" id="KW-1185">Reference proteome</keyword>
<dbReference type="Gene3D" id="1.10.472.10">
    <property type="entry name" value="Cyclin-like"/>
    <property type="match status" value="2"/>
</dbReference>
<dbReference type="Proteomes" id="UP000663760">
    <property type="component" value="Chromosome 16"/>
</dbReference>
<dbReference type="OrthoDB" id="5590282at2759"/>
<dbReference type="InterPro" id="IPR004367">
    <property type="entry name" value="Cyclin_C-dom"/>
</dbReference>
<feature type="domain" description="Cyclin C-terminal" evidence="8">
    <location>
        <begin position="197"/>
        <end position="313"/>
    </location>
</feature>
<reference evidence="9" key="1">
    <citation type="submission" date="2020-02" db="EMBL/GenBank/DDBJ databases">
        <authorList>
            <person name="Scholz U."/>
            <person name="Mascher M."/>
            <person name="Fiebig A."/>
        </authorList>
    </citation>
    <scope>NUCLEOTIDE SEQUENCE</scope>
</reference>
<dbReference type="InterPro" id="IPR036915">
    <property type="entry name" value="Cyclin-like_sf"/>
</dbReference>
<evidence type="ECO:0000256" key="6">
    <source>
        <dbReference type="SAM" id="MobiDB-lite"/>
    </source>
</evidence>
<evidence type="ECO:0000256" key="4">
    <source>
        <dbReference type="ARBA" id="ARBA00023306"/>
    </source>
</evidence>
<evidence type="ECO:0000256" key="5">
    <source>
        <dbReference type="RuleBase" id="RU000383"/>
    </source>
</evidence>
<dbReference type="Pfam" id="PF02984">
    <property type="entry name" value="Cyclin_C"/>
    <property type="match status" value="1"/>
</dbReference>
<sequence>MPLSSLSPSISSSSSRGFFSSPSDGSNELLLCEEDAGSFSDEDHWSPLCYLHSEYADETGSLAGVETAFPLGLGYRRRFDAIVDSLDSAARRVSAAWILKVAELHRFRPLTAYLAVNYMDRFLSRHVLPKVGSASGGWQLQLLAAACLSLAAKMEERLVPTLLDLQAAEASFVFEPRTVQRMEFLVLDVLDWRLRSVTPFAFLGAFAALADPEQSFGSLIRRATQIILATLEDIDFLDYTPSTIAAAAVICAAGAAPAPPSVDPETAVRWCAGLTRDAVVSCHLRMRELPAYAGRKKVCLLDAVPQTRSVPPAAAGSAKRKLDCEEDDP</sequence>
<name>A0A7I8LJ92_SPIIN</name>
<evidence type="ECO:0000259" key="8">
    <source>
        <dbReference type="SMART" id="SM01332"/>
    </source>
</evidence>
<protein>
    <submittedName>
        <fullName evidence="9">Uncharacterized protein</fullName>
    </submittedName>
</protein>
<feature type="region of interest" description="Disordered" evidence="6">
    <location>
        <begin position="1"/>
        <end position="21"/>
    </location>
</feature>
<dbReference type="InterPro" id="IPR013763">
    <property type="entry name" value="Cyclin-like_dom"/>
</dbReference>
<gene>
    <name evidence="9" type="ORF">SI8410_16020404</name>
</gene>
<keyword evidence="3 5" id="KW-0195">Cyclin</keyword>
<dbReference type="Pfam" id="PF00134">
    <property type="entry name" value="Cyclin_N"/>
    <property type="match status" value="1"/>
</dbReference>
<evidence type="ECO:0000259" key="7">
    <source>
        <dbReference type="SMART" id="SM00385"/>
    </source>
</evidence>
<accession>A0A7I8LJ92</accession>
<keyword evidence="4" id="KW-0131">Cell cycle</keyword>
<comment type="similarity">
    <text evidence="1">Belongs to the cyclin family. Cyclin D subfamily.</text>
</comment>
<dbReference type="FunFam" id="1.10.472.10:FF:000060">
    <property type="entry name" value="D6-type cyclin"/>
    <property type="match status" value="1"/>
</dbReference>
<feature type="region of interest" description="Disordered" evidence="6">
    <location>
        <begin position="309"/>
        <end position="329"/>
    </location>
</feature>
<evidence type="ECO:0000313" key="9">
    <source>
        <dbReference type="EMBL" id="CAA7409726.1"/>
    </source>
</evidence>
<dbReference type="SUPFAM" id="SSF47954">
    <property type="entry name" value="Cyclin-like"/>
    <property type="match status" value="2"/>
</dbReference>
<dbReference type="InterPro" id="IPR006671">
    <property type="entry name" value="Cyclin_N"/>
</dbReference>
<proteinExistence type="inferred from homology"/>
<evidence type="ECO:0000313" key="10">
    <source>
        <dbReference type="Proteomes" id="UP000663760"/>
    </source>
</evidence>
<dbReference type="InterPro" id="IPR039361">
    <property type="entry name" value="Cyclin"/>
</dbReference>
<evidence type="ECO:0000256" key="1">
    <source>
        <dbReference type="ARBA" id="ARBA00009065"/>
    </source>
</evidence>
<dbReference type="SMART" id="SM01332">
    <property type="entry name" value="Cyclin_C"/>
    <property type="match status" value="1"/>
</dbReference>
<dbReference type="SMART" id="SM00385">
    <property type="entry name" value="CYCLIN"/>
    <property type="match status" value="1"/>
</dbReference>
<dbReference type="PANTHER" id="PTHR10177">
    <property type="entry name" value="CYCLINS"/>
    <property type="match status" value="1"/>
</dbReference>
<dbReference type="EMBL" id="LR746279">
    <property type="protein sequence ID" value="CAA7409726.1"/>
    <property type="molecule type" value="Genomic_DNA"/>
</dbReference>
<evidence type="ECO:0000256" key="2">
    <source>
        <dbReference type="ARBA" id="ARBA00022618"/>
    </source>
</evidence>
<evidence type="ECO:0000256" key="3">
    <source>
        <dbReference type="ARBA" id="ARBA00023127"/>
    </source>
</evidence>
<dbReference type="PROSITE" id="PS00292">
    <property type="entry name" value="CYCLINS"/>
    <property type="match status" value="1"/>
</dbReference>
<dbReference type="GO" id="GO:0051301">
    <property type="term" value="P:cell division"/>
    <property type="evidence" value="ECO:0007669"/>
    <property type="project" value="UniProtKB-KW"/>
</dbReference>
<dbReference type="AlphaFoldDB" id="A0A7I8LJ92"/>
<organism evidence="9 10">
    <name type="scientific">Spirodela intermedia</name>
    <name type="common">Intermediate duckweed</name>
    <dbReference type="NCBI Taxonomy" id="51605"/>
    <lineage>
        <taxon>Eukaryota</taxon>
        <taxon>Viridiplantae</taxon>
        <taxon>Streptophyta</taxon>
        <taxon>Embryophyta</taxon>
        <taxon>Tracheophyta</taxon>
        <taxon>Spermatophyta</taxon>
        <taxon>Magnoliopsida</taxon>
        <taxon>Liliopsida</taxon>
        <taxon>Araceae</taxon>
        <taxon>Lemnoideae</taxon>
        <taxon>Spirodela</taxon>
    </lineage>
</organism>
<feature type="domain" description="Cyclin-like" evidence="7">
    <location>
        <begin position="96"/>
        <end position="188"/>
    </location>
</feature>
<dbReference type="InterPro" id="IPR048258">
    <property type="entry name" value="Cyclins_cyclin-box"/>
</dbReference>